<keyword evidence="3" id="KW-1185">Reference proteome</keyword>
<dbReference type="EMBL" id="SNWQ01000030">
    <property type="protein sequence ID" value="TDO33862.1"/>
    <property type="molecule type" value="Genomic_DNA"/>
</dbReference>
<dbReference type="PANTHER" id="PTHR37017:SF11">
    <property type="entry name" value="ESTERASE_LIPASE_THIOESTERASE DOMAIN-CONTAINING PROTEIN"/>
    <property type="match status" value="1"/>
</dbReference>
<dbReference type="OrthoDB" id="3249793at2"/>
<dbReference type="SUPFAM" id="SSF53474">
    <property type="entry name" value="alpha/beta-Hydrolases"/>
    <property type="match status" value="1"/>
</dbReference>
<organism evidence="2 3">
    <name type="scientific">Kribbella caucasensis</name>
    <dbReference type="NCBI Taxonomy" id="2512215"/>
    <lineage>
        <taxon>Bacteria</taxon>
        <taxon>Bacillati</taxon>
        <taxon>Actinomycetota</taxon>
        <taxon>Actinomycetes</taxon>
        <taxon>Propionibacteriales</taxon>
        <taxon>Kribbellaceae</taxon>
        <taxon>Kribbella</taxon>
    </lineage>
</organism>
<protein>
    <submittedName>
        <fullName evidence="2">Pimeloyl-ACP methyl ester carboxylesterase</fullName>
    </submittedName>
</protein>
<evidence type="ECO:0000259" key="1">
    <source>
        <dbReference type="Pfam" id="PF12697"/>
    </source>
</evidence>
<dbReference type="Gene3D" id="3.40.50.1820">
    <property type="entry name" value="alpha/beta hydrolase"/>
    <property type="match status" value="1"/>
</dbReference>
<dbReference type="InterPro" id="IPR052897">
    <property type="entry name" value="Sec-Metab_Biosynth_Hydrolase"/>
</dbReference>
<proteinExistence type="predicted"/>
<accession>A0A4R6JE40</accession>
<feature type="domain" description="AB hydrolase-1" evidence="1">
    <location>
        <begin position="5"/>
        <end position="210"/>
    </location>
</feature>
<dbReference type="Proteomes" id="UP000295388">
    <property type="component" value="Unassembled WGS sequence"/>
</dbReference>
<dbReference type="AlphaFoldDB" id="A0A4R6JE40"/>
<dbReference type="GO" id="GO:0003824">
    <property type="term" value="F:catalytic activity"/>
    <property type="evidence" value="ECO:0007669"/>
    <property type="project" value="UniProtKB-ARBA"/>
</dbReference>
<sequence length="218" mass="22943">MNTPLLFLSGAGLPAWIWDDVRTVVDRPSTVAEYAKDGSLADCATGVLAAAPERFVVVAHSLGGVVGSQLVAQAPERVEGFFGIAALIPQAGQSFLGALPFRTKLMMSLVMRLAGTRPPASALRSGLAGDLSQELADRIVEDFSPESQSLYRDPVPARTFPASRGYLHTANDPGMPLALQEKFATTLGATWTQTLPTGHLPMLADPKAVGAALTAFLD</sequence>
<dbReference type="Pfam" id="PF12697">
    <property type="entry name" value="Abhydrolase_6"/>
    <property type="match status" value="1"/>
</dbReference>
<comment type="caution">
    <text evidence="2">The sequence shown here is derived from an EMBL/GenBank/DDBJ whole genome shotgun (WGS) entry which is preliminary data.</text>
</comment>
<reference evidence="2 3" key="1">
    <citation type="submission" date="2019-03" db="EMBL/GenBank/DDBJ databases">
        <title>Genomic Encyclopedia of Type Strains, Phase III (KMG-III): the genomes of soil and plant-associated and newly described type strains.</title>
        <authorList>
            <person name="Whitman W."/>
        </authorList>
    </citation>
    <scope>NUCLEOTIDE SEQUENCE [LARGE SCALE GENOMIC DNA]</scope>
    <source>
        <strain evidence="2 3">VKM Ac-2527</strain>
    </source>
</reference>
<dbReference type="InterPro" id="IPR000073">
    <property type="entry name" value="AB_hydrolase_1"/>
</dbReference>
<evidence type="ECO:0000313" key="3">
    <source>
        <dbReference type="Proteomes" id="UP000295388"/>
    </source>
</evidence>
<dbReference type="InterPro" id="IPR029058">
    <property type="entry name" value="AB_hydrolase_fold"/>
</dbReference>
<gene>
    <name evidence="2" type="ORF">EV643_13045</name>
</gene>
<dbReference type="RefSeq" id="WP_133805138.1">
    <property type="nucleotide sequence ID" value="NZ_SNWQ01000030.1"/>
</dbReference>
<dbReference type="PANTHER" id="PTHR37017">
    <property type="entry name" value="AB HYDROLASE-1 DOMAIN-CONTAINING PROTEIN-RELATED"/>
    <property type="match status" value="1"/>
</dbReference>
<name>A0A4R6JE40_9ACTN</name>
<evidence type="ECO:0000313" key="2">
    <source>
        <dbReference type="EMBL" id="TDO33862.1"/>
    </source>
</evidence>